<evidence type="ECO:0000313" key="5">
    <source>
        <dbReference type="EMBL" id="AET01421.2"/>
    </source>
</evidence>
<dbReference type="EMBL" id="CM001224">
    <property type="protein sequence ID" value="AET01421.2"/>
    <property type="molecule type" value="Genomic_DNA"/>
</dbReference>
<keyword evidence="1" id="KW-0677">Repeat</keyword>
<reference evidence="5 7" key="2">
    <citation type="journal article" date="2014" name="BMC Genomics">
        <title>An improved genome release (version Mt4.0) for the model legume Medicago truncatula.</title>
        <authorList>
            <person name="Tang H."/>
            <person name="Krishnakumar V."/>
            <person name="Bidwell S."/>
            <person name="Rosen B."/>
            <person name="Chan A."/>
            <person name="Zhou S."/>
            <person name="Gentzbittel L."/>
            <person name="Childs K.L."/>
            <person name="Yandell M."/>
            <person name="Gundlach H."/>
            <person name="Mayer K.F."/>
            <person name="Schwartz D.C."/>
            <person name="Town C.D."/>
        </authorList>
    </citation>
    <scope>GENOME REANNOTATION</scope>
    <source>
        <strain evidence="6 7">cv. Jemalong A17</strain>
    </source>
</reference>
<evidence type="ECO:0000256" key="2">
    <source>
        <dbReference type="ARBA" id="ARBA00022803"/>
    </source>
</evidence>
<evidence type="ECO:0000256" key="3">
    <source>
        <dbReference type="PROSITE-ProRule" id="PRU00277"/>
    </source>
</evidence>
<dbReference type="Gene3D" id="3.10.50.40">
    <property type="match status" value="1"/>
</dbReference>
<comment type="catalytic activity">
    <reaction evidence="3">
        <text>[protein]-peptidylproline (omega=180) = [protein]-peptidylproline (omega=0)</text>
        <dbReference type="Rhea" id="RHEA:16237"/>
        <dbReference type="Rhea" id="RHEA-COMP:10747"/>
        <dbReference type="Rhea" id="RHEA-COMP:10748"/>
        <dbReference type="ChEBI" id="CHEBI:83833"/>
        <dbReference type="ChEBI" id="CHEBI:83834"/>
        <dbReference type="EC" id="5.2.1.8"/>
    </reaction>
</comment>
<dbReference type="Gene3D" id="1.25.40.10">
    <property type="entry name" value="Tetratricopeptide repeat domain"/>
    <property type="match status" value="1"/>
</dbReference>
<dbReference type="PANTHER" id="PTHR46512:SF11">
    <property type="entry name" value="PEPTIDYLPROLYL ISOMERASE"/>
    <property type="match status" value="1"/>
</dbReference>
<dbReference type="GO" id="GO:0003755">
    <property type="term" value="F:peptidyl-prolyl cis-trans isomerase activity"/>
    <property type="evidence" value="ECO:0007669"/>
    <property type="project" value="UniProtKB-KW"/>
</dbReference>
<evidence type="ECO:0000313" key="6">
    <source>
        <dbReference type="EnsemblPlants" id="AET01421"/>
    </source>
</evidence>
<evidence type="ECO:0000313" key="7">
    <source>
        <dbReference type="Proteomes" id="UP000002051"/>
    </source>
</evidence>
<dbReference type="InterPro" id="IPR011990">
    <property type="entry name" value="TPR-like_helical_dom_sf"/>
</dbReference>
<dbReference type="SUPFAM" id="SSF54534">
    <property type="entry name" value="FKBP-like"/>
    <property type="match status" value="1"/>
</dbReference>
<dbReference type="PaxDb" id="3880-AET01421"/>
<accession>A0A0C3XWN2</accession>
<keyword evidence="7" id="KW-1185">Reference proteome</keyword>
<accession>G7LF63</accession>
<dbReference type="PROSITE" id="PS50059">
    <property type="entry name" value="FKBP_PPIASE"/>
    <property type="match status" value="1"/>
</dbReference>
<gene>
    <name evidence="5" type="ordered locus">MTR_8g012360</name>
</gene>
<dbReference type="InterPro" id="IPR001179">
    <property type="entry name" value="PPIase_FKBP_dom"/>
</dbReference>
<dbReference type="STRING" id="3880.G7LF63"/>
<keyword evidence="3 5" id="KW-0413">Isomerase</keyword>
<dbReference type="eggNOG" id="KOG0543">
    <property type="taxonomic scope" value="Eukaryota"/>
</dbReference>
<keyword evidence="2" id="KW-0802">TPR repeat</keyword>
<name>G7LF63_MEDTR</name>
<dbReference type="EnsemblPlants" id="AET01421">
    <property type="protein sequence ID" value="AET01421"/>
    <property type="gene ID" value="MTR_8g012360"/>
</dbReference>
<protein>
    <recommendedName>
        <fullName evidence="3">peptidylprolyl isomerase</fullName>
        <ecNumber evidence="3">5.2.1.8</ecNumber>
    </recommendedName>
</protein>
<feature type="domain" description="PPIase FKBP-type" evidence="4">
    <location>
        <begin position="85"/>
        <end position="157"/>
    </location>
</feature>
<dbReference type="EC" id="5.2.1.8" evidence="3"/>
<reference evidence="6" key="3">
    <citation type="submission" date="2015-04" db="UniProtKB">
        <authorList>
            <consortium name="EnsemblPlants"/>
        </authorList>
    </citation>
    <scope>IDENTIFICATION</scope>
    <source>
        <strain evidence="6">cv. Jemalong A17</strain>
    </source>
</reference>
<dbReference type="PANTHER" id="PTHR46512">
    <property type="entry name" value="PEPTIDYLPROLYL ISOMERASE"/>
    <property type="match status" value="1"/>
</dbReference>
<dbReference type="InterPro" id="IPR046357">
    <property type="entry name" value="PPIase_dom_sf"/>
</dbReference>
<dbReference type="Proteomes" id="UP000002051">
    <property type="component" value="Chromosome 8"/>
</dbReference>
<evidence type="ECO:0000256" key="1">
    <source>
        <dbReference type="ARBA" id="ARBA00022737"/>
    </source>
</evidence>
<dbReference type="Pfam" id="PF00254">
    <property type="entry name" value="FKBP_C"/>
    <property type="match status" value="1"/>
</dbReference>
<dbReference type="InterPro" id="IPR050754">
    <property type="entry name" value="FKBP4/5/8-like"/>
</dbReference>
<proteinExistence type="predicted"/>
<dbReference type="AlphaFoldDB" id="G7LF63"/>
<keyword evidence="3" id="KW-0697">Rotamase</keyword>
<reference evidence="5 7" key="1">
    <citation type="journal article" date="2011" name="Nature">
        <title>The Medicago genome provides insight into the evolution of rhizobial symbioses.</title>
        <authorList>
            <person name="Young N.D."/>
            <person name="Debelle F."/>
            <person name="Oldroyd G.E."/>
            <person name="Geurts R."/>
            <person name="Cannon S.B."/>
            <person name="Udvardi M.K."/>
            <person name="Benedito V.A."/>
            <person name="Mayer K.F."/>
            <person name="Gouzy J."/>
            <person name="Schoof H."/>
            <person name="Van de Peer Y."/>
            <person name="Proost S."/>
            <person name="Cook D.R."/>
            <person name="Meyers B.C."/>
            <person name="Spannagl M."/>
            <person name="Cheung F."/>
            <person name="De Mita S."/>
            <person name="Krishnakumar V."/>
            <person name="Gundlach H."/>
            <person name="Zhou S."/>
            <person name="Mudge J."/>
            <person name="Bharti A.K."/>
            <person name="Murray J.D."/>
            <person name="Naoumkina M.A."/>
            <person name="Rosen B."/>
            <person name="Silverstein K.A."/>
            <person name="Tang H."/>
            <person name="Rombauts S."/>
            <person name="Zhao P.X."/>
            <person name="Zhou P."/>
            <person name="Barbe V."/>
            <person name="Bardou P."/>
            <person name="Bechner M."/>
            <person name="Bellec A."/>
            <person name="Berger A."/>
            <person name="Berges H."/>
            <person name="Bidwell S."/>
            <person name="Bisseling T."/>
            <person name="Choisne N."/>
            <person name="Couloux A."/>
            <person name="Denny R."/>
            <person name="Deshpande S."/>
            <person name="Dai X."/>
            <person name="Doyle J.J."/>
            <person name="Dudez A.M."/>
            <person name="Farmer A.D."/>
            <person name="Fouteau S."/>
            <person name="Franken C."/>
            <person name="Gibelin C."/>
            <person name="Gish J."/>
            <person name="Goldstein S."/>
            <person name="Gonzalez A.J."/>
            <person name="Green P.J."/>
            <person name="Hallab A."/>
            <person name="Hartog M."/>
            <person name="Hua A."/>
            <person name="Humphray S.J."/>
            <person name="Jeong D.H."/>
            <person name="Jing Y."/>
            <person name="Jocker A."/>
            <person name="Kenton S.M."/>
            <person name="Kim D.J."/>
            <person name="Klee K."/>
            <person name="Lai H."/>
            <person name="Lang C."/>
            <person name="Lin S."/>
            <person name="Macmil S.L."/>
            <person name="Magdelenat G."/>
            <person name="Matthews L."/>
            <person name="McCorrison J."/>
            <person name="Monaghan E.L."/>
            <person name="Mun J.H."/>
            <person name="Najar F.Z."/>
            <person name="Nicholson C."/>
            <person name="Noirot C."/>
            <person name="O'Bleness M."/>
            <person name="Paule C.R."/>
            <person name="Poulain J."/>
            <person name="Prion F."/>
            <person name="Qin B."/>
            <person name="Qu C."/>
            <person name="Retzel E.F."/>
            <person name="Riddle C."/>
            <person name="Sallet E."/>
            <person name="Samain S."/>
            <person name="Samson N."/>
            <person name="Sanders I."/>
            <person name="Saurat O."/>
            <person name="Scarpelli C."/>
            <person name="Schiex T."/>
            <person name="Segurens B."/>
            <person name="Severin A.J."/>
            <person name="Sherrier D.J."/>
            <person name="Shi R."/>
            <person name="Sims S."/>
            <person name="Singer S.R."/>
            <person name="Sinharoy S."/>
            <person name="Sterck L."/>
            <person name="Viollet A."/>
            <person name="Wang B.B."/>
            <person name="Wang K."/>
            <person name="Wang M."/>
            <person name="Wang X."/>
            <person name="Warfsmann J."/>
            <person name="Weissenbach J."/>
            <person name="White D.D."/>
            <person name="White J.D."/>
            <person name="Wiley G.B."/>
            <person name="Wincker P."/>
            <person name="Xing Y."/>
            <person name="Yang L."/>
            <person name="Yao Z."/>
            <person name="Ying F."/>
            <person name="Zhai J."/>
            <person name="Zhou L."/>
            <person name="Zuber A."/>
            <person name="Denarie J."/>
            <person name="Dixon R.A."/>
            <person name="May G.D."/>
            <person name="Schwartz D.C."/>
            <person name="Rogers J."/>
            <person name="Quetier F."/>
            <person name="Town C.D."/>
            <person name="Roe B.A."/>
        </authorList>
    </citation>
    <scope>NUCLEOTIDE SEQUENCE [LARGE SCALE GENOMIC DNA]</scope>
    <source>
        <strain evidence="5">A17</strain>
        <strain evidence="6 7">cv. Jemalong A17</strain>
    </source>
</reference>
<organism evidence="5 7">
    <name type="scientific">Medicago truncatula</name>
    <name type="common">Barrel medic</name>
    <name type="synonym">Medicago tribuloides</name>
    <dbReference type="NCBI Taxonomy" id="3880"/>
    <lineage>
        <taxon>Eukaryota</taxon>
        <taxon>Viridiplantae</taxon>
        <taxon>Streptophyta</taxon>
        <taxon>Embryophyta</taxon>
        <taxon>Tracheophyta</taxon>
        <taxon>Spermatophyta</taxon>
        <taxon>Magnoliopsida</taxon>
        <taxon>eudicotyledons</taxon>
        <taxon>Gunneridae</taxon>
        <taxon>Pentapetalae</taxon>
        <taxon>rosids</taxon>
        <taxon>fabids</taxon>
        <taxon>Fabales</taxon>
        <taxon>Fabaceae</taxon>
        <taxon>Papilionoideae</taxon>
        <taxon>50 kb inversion clade</taxon>
        <taxon>NPAAA clade</taxon>
        <taxon>Hologalegina</taxon>
        <taxon>IRL clade</taxon>
        <taxon>Trifolieae</taxon>
        <taxon>Medicago</taxon>
    </lineage>
</organism>
<evidence type="ECO:0000259" key="4">
    <source>
        <dbReference type="PROSITE" id="PS50059"/>
    </source>
</evidence>
<sequence length="264" mass="30069">MNKGENTIFIIPPGLACGKSTLPPVTSSQFDICKDGGLLKKILKEGKKWENSKDPDDVIGMHLDVSIICNFIPVSDFVLTISSTPCGITVKYEARLYDGTLVAKSDKVEFTVEDGHCCLTLPKTVKNMKKGEKVILTVRPQYGLGEKGLVPPNAIIVSTMYYQVERVSFLKDMWSWEMNTEEKIKVARKKKIVGNKLKFDKKFARASEKYEKDDTSFSDHEKKVVRDLKYECYMSNSWCKHMLKDNEESVKLRAKATRMRMQAF</sequence>
<dbReference type="HOGENOM" id="CLU_1055106_0_0_1"/>